<dbReference type="Gene3D" id="1.20.5.2050">
    <property type="match status" value="1"/>
</dbReference>
<proteinExistence type="predicted"/>
<comment type="caution">
    <text evidence="1">The sequence shown here is derived from an EMBL/GenBank/DDBJ whole genome shotgun (WGS) entry which is preliminary data.</text>
</comment>
<dbReference type="Proteomes" id="UP001165240">
    <property type="component" value="Unassembled WGS sequence"/>
</dbReference>
<gene>
    <name evidence="1" type="ORF">ShirakiTB12_02510</name>
</gene>
<dbReference type="InterPro" id="IPR044925">
    <property type="entry name" value="His-Me_finger_sf"/>
</dbReference>
<name>A0AAX6BDF7_PRIMG</name>
<dbReference type="AlphaFoldDB" id="A0AAX6BDF7"/>
<evidence type="ECO:0000313" key="2">
    <source>
        <dbReference type="Proteomes" id="UP001165240"/>
    </source>
</evidence>
<dbReference type="RefSeq" id="WP_310876270.1">
    <property type="nucleotide sequence ID" value="NZ_BSYK01000001.1"/>
</dbReference>
<evidence type="ECO:0008006" key="3">
    <source>
        <dbReference type="Google" id="ProtNLM"/>
    </source>
</evidence>
<dbReference type="EMBL" id="BSYK01000001">
    <property type="protein sequence ID" value="GMG71783.1"/>
    <property type="molecule type" value="Genomic_DNA"/>
</dbReference>
<dbReference type="SUPFAM" id="SSF54060">
    <property type="entry name" value="His-Me finger endonucleases"/>
    <property type="match status" value="1"/>
</dbReference>
<organism evidence="1 2">
    <name type="scientific">Priestia megaterium</name>
    <name type="common">Bacillus megaterium</name>
    <dbReference type="NCBI Taxonomy" id="1404"/>
    <lineage>
        <taxon>Bacteria</taxon>
        <taxon>Bacillati</taxon>
        <taxon>Bacillota</taxon>
        <taxon>Bacilli</taxon>
        <taxon>Bacillales</taxon>
        <taxon>Bacillaceae</taxon>
        <taxon>Priestia</taxon>
    </lineage>
</organism>
<protein>
    <recommendedName>
        <fullName evidence="3">AP2/ERF domain-containing protein</fullName>
    </recommendedName>
</protein>
<dbReference type="GO" id="GO:0003677">
    <property type="term" value="F:DNA binding"/>
    <property type="evidence" value="ECO:0007669"/>
    <property type="project" value="InterPro"/>
</dbReference>
<accession>A0AAX6BDF7</accession>
<sequence>MAFKNDYEIRGNITAIFLKSEKYGDMETLIDTSDLPKAQSFPNTWHLWFRKSNNSFYVQGCIKVDGQRKTIQLHRWLVDAPPELEVDHIYHKTLDNRRSQIRFTNRSQNAQNIRGATKKSKSGVRGVFWEARDRRWRAVMTVNKKRTYVGSFNTKGEAEKAVKEARANMMPFSKEATLLKG</sequence>
<reference evidence="1" key="1">
    <citation type="journal article" date="2024" name="Appl Microbiol">
        <title>Effect of kuratsuki Bacillus and Priestia on Taste of Sake.</title>
        <authorList>
            <person name="Kobayashi K."/>
            <person name="Nishida H."/>
        </authorList>
    </citation>
    <scope>NUCLEOTIDE SEQUENCE</scope>
    <source>
        <strain evidence="1">B-12</strain>
    </source>
</reference>
<evidence type="ECO:0000313" key="1">
    <source>
        <dbReference type="EMBL" id="GMG71783.1"/>
    </source>
</evidence>
<dbReference type="Gene3D" id="3.90.75.20">
    <property type="match status" value="1"/>
</dbReference>
<dbReference type="InterPro" id="IPR016177">
    <property type="entry name" value="DNA-bd_dom_sf"/>
</dbReference>
<dbReference type="SUPFAM" id="SSF54171">
    <property type="entry name" value="DNA-binding domain"/>
    <property type="match status" value="1"/>
</dbReference>